<dbReference type="InterPro" id="IPR041033">
    <property type="entry name" value="SpaA_PFL_dom_1"/>
</dbReference>
<proteinExistence type="predicted"/>
<dbReference type="Gene3D" id="2.60.40.10">
    <property type="entry name" value="Immunoglobulins"/>
    <property type="match status" value="1"/>
</dbReference>
<dbReference type="EMBL" id="VUNC01000002">
    <property type="protein sequence ID" value="MST72357.1"/>
    <property type="molecule type" value="Genomic_DNA"/>
</dbReference>
<feature type="transmembrane region" description="Helical" evidence="2">
    <location>
        <begin position="30"/>
        <end position="55"/>
    </location>
</feature>
<gene>
    <name evidence="4" type="ORF">FYJ68_04440</name>
</gene>
<evidence type="ECO:0000256" key="2">
    <source>
        <dbReference type="SAM" id="Phobius"/>
    </source>
</evidence>
<reference evidence="4 5" key="1">
    <citation type="submission" date="2019-08" db="EMBL/GenBank/DDBJ databases">
        <title>In-depth cultivation of the pig gut microbiome towards novel bacterial diversity and tailored functional studies.</title>
        <authorList>
            <person name="Wylensek D."/>
            <person name="Hitch T.C.A."/>
            <person name="Clavel T."/>
        </authorList>
    </citation>
    <scope>NUCLEOTIDE SEQUENCE [LARGE SCALE GENOMIC DNA]</scope>
    <source>
        <strain evidence="4 5">CA-Schmier-601-WT-1</strain>
    </source>
</reference>
<evidence type="ECO:0000256" key="1">
    <source>
        <dbReference type="SAM" id="MobiDB-lite"/>
    </source>
</evidence>
<dbReference type="GO" id="GO:0005975">
    <property type="term" value="P:carbohydrate metabolic process"/>
    <property type="evidence" value="ECO:0007669"/>
    <property type="project" value="UniProtKB-ARBA"/>
</dbReference>
<evidence type="ECO:0000313" key="5">
    <source>
        <dbReference type="Proteomes" id="UP000469325"/>
    </source>
</evidence>
<keyword evidence="5" id="KW-1185">Reference proteome</keyword>
<feature type="domain" description="SpaA-like prealbumin fold" evidence="3">
    <location>
        <begin position="404"/>
        <end position="505"/>
    </location>
</feature>
<sequence length="582" mass="60511">MGRSALTQSEMPSTGEGTEHMKKGKNLARIAVTAGLTMAMTLGGVALPATAAFAATTGNVTIQKNANNNADETTTLGYQIFTGDVVDSGTSKTVSNIKWASDEVESVVVTQITALDGSYKGTSAQDAADYLSTHLPAEGSSGTSTIIESNKLYSNIANALRADTKLTPTKLAAGTASSLSAGYWLFLTDATSTANTDSESKVDQVGSAPIYAVVGDGDLTVSPKSTLPTVNKEVKNDAVGSDWGKVADSQVGQDLQYRLTGTVADAIPSYDTYYYKFTDTLSAGLTADKSSVAVTVVTNGTTYTVASDSYSTTLVTNSDNTSTLGVEFNDLKTIKDSKDPTATIPVNGSSKVYVTYNAKLDTSKAYKVASERNDNSVKLTYSNNPGTDSKGDSTPSTVGDYTFKLKMDKVDSSDGSKTLKGAKFTIQATGADEVADEGAGTQYVQKDGTLGSDPYEFTTTTDANGYASIYVSGLDVGKYTVVETQAPSGYNTVAKFDFEIRATYDNTGTITKVEASSSNGNAADASTDKTGLVTVTVKDKAGMGLPLTGQAGVTATWIAGGIVLAIGVTHLVRSRREGGSEE</sequence>
<feature type="region of interest" description="Disordered" evidence="1">
    <location>
        <begin position="1"/>
        <end position="22"/>
    </location>
</feature>
<feature type="compositionally biased region" description="Polar residues" evidence="1">
    <location>
        <begin position="1"/>
        <end position="16"/>
    </location>
</feature>
<evidence type="ECO:0000259" key="3">
    <source>
        <dbReference type="Pfam" id="PF17802"/>
    </source>
</evidence>
<protein>
    <recommendedName>
        <fullName evidence="3">SpaA-like prealbumin fold domain-containing protein</fullName>
    </recommendedName>
</protein>
<evidence type="ECO:0000313" key="4">
    <source>
        <dbReference type="EMBL" id="MST72357.1"/>
    </source>
</evidence>
<name>A0A6N7XAE6_9ACTN</name>
<dbReference type="Pfam" id="PF17802">
    <property type="entry name" value="SpaA"/>
    <property type="match status" value="1"/>
</dbReference>
<dbReference type="Proteomes" id="UP000469325">
    <property type="component" value="Unassembled WGS sequence"/>
</dbReference>
<dbReference type="InterPro" id="IPR013783">
    <property type="entry name" value="Ig-like_fold"/>
</dbReference>
<keyword evidence="2" id="KW-1133">Transmembrane helix</keyword>
<keyword evidence="2" id="KW-0812">Transmembrane</keyword>
<keyword evidence="2" id="KW-0472">Membrane</keyword>
<dbReference type="Gene3D" id="2.60.40.740">
    <property type="match status" value="1"/>
</dbReference>
<accession>A0A6N7XAE6</accession>
<organism evidence="4 5">
    <name type="scientific">Olsenella porci</name>
    <dbReference type="NCBI Taxonomy" id="2652279"/>
    <lineage>
        <taxon>Bacteria</taxon>
        <taxon>Bacillati</taxon>
        <taxon>Actinomycetota</taxon>
        <taxon>Coriobacteriia</taxon>
        <taxon>Coriobacteriales</taxon>
        <taxon>Atopobiaceae</taxon>
        <taxon>Olsenella</taxon>
    </lineage>
</organism>
<comment type="caution">
    <text evidence="4">The sequence shown here is derived from an EMBL/GenBank/DDBJ whole genome shotgun (WGS) entry which is preliminary data.</text>
</comment>
<feature type="transmembrane region" description="Helical" evidence="2">
    <location>
        <begin position="555"/>
        <end position="572"/>
    </location>
</feature>
<dbReference type="AlphaFoldDB" id="A0A6N7XAE6"/>